<evidence type="ECO:0000256" key="3">
    <source>
        <dbReference type="SAM" id="MobiDB-lite"/>
    </source>
</evidence>
<dbReference type="PATRIC" id="fig|1544413.3.peg.597"/>
<dbReference type="PANTHER" id="PTHR10491">
    <property type="entry name" value="DTDP-4-DEHYDRORHAMNOSE REDUCTASE"/>
    <property type="match status" value="1"/>
</dbReference>
<feature type="domain" description="RmlD-like substrate binding" evidence="4">
    <location>
        <begin position="1"/>
        <end position="282"/>
    </location>
</feature>
<dbReference type="InterPro" id="IPR036291">
    <property type="entry name" value="NAD(P)-bd_dom_sf"/>
</dbReference>
<dbReference type="EMBL" id="LKEV01000001">
    <property type="protein sequence ID" value="KQB87533.1"/>
    <property type="molecule type" value="Genomic_DNA"/>
</dbReference>
<dbReference type="Gene3D" id="3.40.50.720">
    <property type="entry name" value="NAD(P)-binding Rossmann-like Domain"/>
    <property type="match status" value="1"/>
</dbReference>
<sequence length="287" mass="30474">MKVVVTGAAGQMGRCLRLCAPSWARVTWCDKRLLDVTSPRSVGQSPVLRGADVVINAAAFTAVDAAETHTPEATALNAQAPGLLARRCAEEGAHLIHLSTDYVFGTAAPRRPLLPGDAVAPDTVYGRTKAEGERAVVAAGGKHTVVRTAWLFSGNVLPEHRDFVSTMLRLADEGINPTVVSDQTGSPTFALDLARALWHVAAEETGRGMMHLAGTGQATWYELACATFEAAGHDPARVQPVSSEQYPTAAHRPPWSVLDSSPSGRSLELPEWRSGLDRAVRATLSAP</sequence>
<dbReference type="GO" id="GO:0019305">
    <property type="term" value="P:dTDP-rhamnose biosynthetic process"/>
    <property type="evidence" value="ECO:0007669"/>
    <property type="project" value="UniProtKB-UniPathway"/>
</dbReference>
<accession>A0A0Q0YYT5</accession>
<comment type="caution">
    <text evidence="5">The sequence shown here is derived from an EMBL/GenBank/DDBJ whole genome shotgun (WGS) entry which is preliminary data.</text>
</comment>
<comment type="pathway">
    <text evidence="2">Carbohydrate biosynthesis; dTDP-L-rhamnose biosynthesis.</text>
</comment>
<dbReference type="AlphaFoldDB" id="A0A0Q0YYT5"/>
<proteinExistence type="inferred from homology"/>
<comment type="function">
    <text evidence="2">Catalyzes the reduction of dTDP-6-deoxy-L-lyxo-4-hexulose to yield dTDP-L-rhamnose.</text>
</comment>
<feature type="region of interest" description="Disordered" evidence="3">
    <location>
        <begin position="238"/>
        <end position="269"/>
    </location>
</feature>
<keyword evidence="6" id="KW-1185">Reference proteome</keyword>
<dbReference type="GO" id="GO:0008831">
    <property type="term" value="F:dTDP-4-dehydrorhamnose reductase activity"/>
    <property type="evidence" value="ECO:0007669"/>
    <property type="project" value="UniProtKB-EC"/>
</dbReference>
<dbReference type="InterPro" id="IPR005913">
    <property type="entry name" value="dTDP_dehydrorham_reduct"/>
</dbReference>
<name>A0A0Q0YYT5_9CORY</name>
<dbReference type="RefSeq" id="WP_055175930.1">
    <property type="nucleotide sequence ID" value="NZ_JAUSQY010000001.1"/>
</dbReference>
<evidence type="ECO:0000256" key="2">
    <source>
        <dbReference type="RuleBase" id="RU364082"/>
    </source>
</evidence>
<evidence type="ECO:0000256" key="1">
    <source>
        <dbReference type="ARBA" id="ARBA00010944"/>
    </source>
</evidence>
<keyword evidence="2" id="KW-0521">NADP</keyword>
<dbReference type="Proteomes" id="UP000050488">
    <property type="component" value="Unassembled WGS sequence"/>
</dbReference>
<dbReference type="UniPathway" id="UPA00124"/>
<dbReference type="InterPro" id="IPR029903">
    <property type="entry name" value="RmlD-like-bd"/>
</dbReference>
<organism evidence="5 6">
    <name type="scientific">Corynebacterium lowii</name>
    <dbReference type="NCBI Taxonomy" id="1544413"/>
    <lineage>
        <taxon>Bacteria</taxon>
        <taxon>Bacillati</taxon>
        <taxon>Actinomycetota</taxon>
        <taxon>Actinomycetes</taxon>
        <taxon>Mycobacteriales</taxon>
        <taxon>Corynebacteriaceae</taxon>
        <taxon>Corynebacterium</taxon>
    </lineage>
</organism>
<dbReference type="Pfam" id="PF04321">
    <property type="entry name" value="RmlD_sub_bind"/>
    <property type="match status" value="1"/>
</dbReference>
<dbReference type="SUPFAM" id="SSF51735">
    <property type="entry name" value="NAD(P)-binding Rossmann-fold domains"/>
    <property type="match status" value="1"/>
</dbReference>
<comment type="similarity">
    <text evidence="1 2">Belongs to the dTDP-4-dehydrorhamnose reductase family.</text>
</comment>
<evidence type="ECO:0000259" key="4">
    <source>
        <dbReference type="Pfam" id="PF04321"/>
    </source>
</evidence>
<keyword evidence="2 5" id="KW-0560">Oxidoreductase</keyword>
<dbReference type="OrthoDB" id="9803892at2"/>
<dbReference type="STRING" id="1544413.Clow_00592"/>
<evidence type="ECO:0000313" key="5">
    <source>
        <dbReference type="EMBL" id="KQB87533.1"/>
    </source>
</evidence>
<protein>
    <recommendedName>
        <fullName evidence="2">dTDP-4-dehydrorhamnose reductase</fullName>
        <ecNumber evidence="2">1.1.1.133</ecNumber>
    </recommendedName>
</protein>
<reference evidence="5 6" key="1">
    <citation type="submission" date="2015-10" db="EMBL/GenBank/DDBJ databases">
        <title>Corynebacteirum lowii and Corynebacterium oculi species nova, derived from human clinical disease and and emended description of Corynebacterium mastiditis.</title>
        <authorList>
            <person name="Bernard K."/>
            <person name="Pacheco A.L."/>
            <person name="Mcdougall C."/>
            <person name="Burtx T."/>
            <person name="Weibe D."/>
            <person name="Tyler S."/>
            <person name="Olson A.B."/>
            <person name="Cnockaert M."/>
            <person name="Eguchi H."/>
            <person name="Kuwahara T."/>
            <person name="Nakayama-Imaohji H."/>
            <person name="Boudewijins M."/>
            <person name="Van Hoecke F."/>
            <person name="Bernier A.-M."/>
            <person name="Vandamme P."/>
        </authorList>
    </citation>
    <scope>NUCLEOTIDE SEQUENCE [LARGE SCALE GENOMIC DNA]</scope>
    <source>
        <strain evidence="5 6">NML 130206</strain>
    </source>
</reference>
<evidence type="ECO:0000313" key="6">
    <source>
        <dbReference type="Proteomes" id="UP000050488"/>
    </source>
</evidence>
<dbReference type="Gene3D" id="3.90.25.10">
    <property type="entry name" value="UDP-galactose 4-epimerase, domain 1"/>
    <property type="match status" value="1"/>
</dbReference>
<dbReference type="PANTHER" id="PTHR10491:SF4">
    <property type="entry name" value="METHIONINE ADENOSYLTRANSFERASE 2 SUBUNIT BETA"/>
    <property type="match status" value="1"/>
</dbReference>
<dbReference type="EC" id="1.1.1.133" evidence="2"/>
<dbReference type="NCBIfam" id="TIGR01214">
    <property type="entry name" value="rmlD"/>
    <property type="match status" value="1"/>
</dbReference>
<gene>
    <name evidence="5" type="primary">rmlD</name>
    <name evidence="5" type="ORF">Clow_00592</name>
</gene>
<dbReference type="CDD" id="cd05254">
    <property type="entry name" value="dTDP_HR_like_SDR_e"/>
    <property type="match status" value="1"/>
</dbReference>